<reference evidence="1" key="1">
    <citation type="submission" date="2014-11" db="EMBL/GenBank/DDBJ databases">
        <authorList>
            <person name="Amaro Gonzalez C."/>
        </authorList>
    </citation>
    <scope>NUCLEOTIDE SEQUENCE</scope>
</reference>
<accession>A0A0E9QWZ1</accession>
<reference evidence="1" key="2">
    <citation type="journal article" date="2015" name="Fish Shellfish Immunol.">
        <title>Early steps in the European eel (Anguilla anguilla)-Vibrio vulnificus interaction in the gills: Role of the RtxA13 toxin.</title>
        <authorList>
            <person name="Callol A."/>
            <person name="Pajuelo D."/>
            <person name="Ebbesson L."/>
            <person name="Teles M."/>
            <person name="MacKenzie S."/>
            <person name="Amaro C."/>
        </authorList>
    </citation>
    <scope>NUCLEOTIDE SEQUENCE</scope>
</reference>
<proteinExistence type="predicted"/>
<name>A0A0E9QWZ1_ANGAN</name>
<organism evidence="1">
    <name type="scientific">Anguilla anguilla</name>
    <name type="common">European freshwater eel</name>
    <name type="synonym">Muraena anguilla</name>
    <dbReference type="NCBI Taxonomy" id="7936"/>
    <lineage>
        <taxon>Eukaryota</taxon>
        <taxon>Metazoa</taxon>
        <taxon>Chordata</taxon>
        <taxon>Craniata</taxon>
        <taxon>Vertebrata</taxon>
        <taxon>Euteleostomi</taxon>
        <taxon>Actinopterygii</taxon>
        <taxon>Neopterygii</taxon>
        <taxon>Teleostei</taxon>
        <taxon>Anguilliformes</taxon>
        <taxon>Anguillidae</taxon>
        <taxon>Anguilla</taxon>
    </lineage>
</organism>
<evidence type="ECO:0000313" key="1">
    <source>
        <dbReference type="EMBL" id="JAH20638.1"/>
    </source>
</evidence>
<dbReference type="AlphaFoldDB" id="A0A0E9QWZ1"/>
<sequence>MQHYDEGCKIHLLGLEYVLLKFSGLP</sequence>
<dbReference type="EMBL" id="GBXM01087939">
    <property type="protein sequence ID" value="JAH20638.1"/>
    <property type="molecule type" value="Transcribed_RNA"/>
</dbReference>
<protein>
    <submittedName>
        <fullName evidence="1">Uncharacterized protein</fullName>
    </submittedName>
</protein>